<evidence type="ECO:0000313" key="2">
    <source>
        <dbReference type="EMBL" id="CAD7232905.1"/>
    </source>
</evidence>
<feature type="compositionally biased region" description="Acidic residues" evidence="1">
    <location>
        <begin position="67"/>
        <end position="76"/>
    </location>
</feature>
<reference evidence="2" key="1">
    <citation type="submission" date="2020-11" db="EMBL/GenBank/DDBJ databases">
        <authorList>
            <person name="Tran Van P."/>
        </authorList>
    </citation>
    <scope>NUCLEOTIDE SEQUENCE</scope>
</reference>
<evidence type="ECO:0000256" key="1">
    <source>
        <dbReference type="SAM" id="MobiDB-lite"/>
    </source>
</evidence>
<accession>A0A7R8WLU3</accession>
<protein>
    <submittedName>
        <fullName evidence="2">Uncharacterized protein</fullName>
    </submittedName>
</protein>
<sequence length="82" mass="8729">MVSTTPAYDTKQLVSSEDLALSLLRTIPSDVSPYRKNNGGSPVQPPPIALDSSRPKTSGTSSWEMTTNDDGDGEMEGDNKEG</sequence>
<dbReference type="EMBL" id="OB665300">
    <property type="protein sequence ID" value="CAD7232905.1"/>
    <property type="molecule type" value="Genomic_DNA"/>
</dbReference>
<feature type="region of interest" description="Disordered" evidence="1">
    <location>
        <begin position="30"/>
        <end position="82"/>
    </location>
</feature>
<name>A0A7R8WLU3_9CRUS</name>
<organism evidence="2">
    <name type="scientific">Cyprideis torosa</name>
    <dbReference type="NCBI Taxonomy" id="163714"/>
    <lineage>
        <taxon>Eukaryota</taxon>
        <taxon>Metazoa</taxon>
        <taxon>Ecdysozoa</taxon>
        <taxon>Arthropoda</taxon>
        <taxon>Crustacea</taxon>
        <taxon>Oligostraca</taxon>
        <taxon>Ostracoda</taxon>
        <taxon>Podocopa</taxon>
        <taxon>Podocopida</taxon>
        <taxon>Cytherocopina</taxon>
        <taxon>Cytheroidea</taxon>
        <taxon>Cytherideidae</taxon>
        <taxon>Cyprideis</taxon>
    </lineage>
</organism>
<feature type="compositionally biased region" description="Polar residues" evidence="1">
    <location>
        <begin position="55"/>
        <end position="66"/>
    </location>
</feature>
<dbReference type="AlphaFoldDB" id="A0A7R8WLU3"/>
<gene>
    <name evidence="2" type="ORF">CTOB1V02_LOCUS10730</name>
</gene>
<proteinExistence type="predicted"/>